<comment type="caution">
    <text evidence="1">The sequence shown here is derived from an EMBL/GenBank/DDBJ whole genome shotgun (WGS) entry which is preliminary data.</text>
</comment>
<protein>
    <submittedName>
        <fullName evidence="1">Uncharacterized protein</fullName>
    </submittedName>
</protein>
<evidence type="ECO:0000313" key="2">
    <source>
        <dbReference type="Proteomes" id="UP000180098"/>
    </source>
</evidence>
<reference evidence="1 2" key="1">
    <citation type="submission" date="2016-10" db="EMBL/GenBank/DDBJ databases">
        <title>Draft genome sequences of four alkaliphilic bacteria belonging to the Anaerobacillus genus.</title>
        <authorList>
            <person name="Bassil N.M."/>
            <person name="Lloyd J.R."/>
        </authorList>
    </citation>
    <scope>NUCLEOTIDE SEQUENCE [LARGE SCALE GENOMIC DNA]</scope>
    <source>
        <strain evidence="1 2">DSM 15340</strain>
    </source>
</reference>
<evidence type="ECO:0000313" key="1">
    <source>
        <dbReference type="EMBL" id="OIJ08416.1"/>
    </source>
</evidence>
<gene>
    <name evidence="1" type="ORF">BKP35_17735</name>
</gene>
<accession>A0A1S2L7T5</accession>
<dbReference type="Proteomes" id="UP000180098">
    <property type="component" value="Unassembled WGS sequence"/>
</dbReference>
<dbReference type="AlphaFoldDB" id="A0A1S2L7T5"/>
<keyword evidence="2" id="KW-1185">Reference proteome</keyword>
<sequence>MRKIIITAIIFTILIGGYLGRGLLPHDQIKQDILIHVLQNYGYIQIHLENAIEAYEDDDMEAFDIQLARAASEAHAANQLMGLIEINVPSDIFLFVNYQDSIITDNISTTDIQELYGVREKLDLFFESLGIEEHNIKEFSEEYLPSSRLLEKIIQGFDEAGFSV</sequence>
<dbReference type="RefSeq" id="WP_071314718.1">
    <property type="nucleotide sequence ID" value="NZ_MLQQ01000053.1"/>
</dbReference>
<name>A0A1S2L7T5_9BACI</name>
<proteinExistence type="predicted"/>
<dbReference type="EMBL" id="MLQQ01000053">
    <property type="protein sequence ID" value="OIJ08416.1"/>
    <property type="molecule type" value="Genomic_DNA"/>
</dbReference>
<organism evidence="1 2">
    <name type="scientific">Anaerobacillus arseniciselenatis</name>
    <dbReference type="NCBI Taxonomy" id="85682"/>
    <lineage>
        <taxon>Bacteria</taxon>
        <taxon>Bacillati</taxon>
        <taxon>Bacillota</taxon>
        <taxon>Bacilli</taxon>
        <taxon>Bacillales</taxon>
        <taxon>Bacillaceae</taxon>
        <taxon>Anaerobacillus</taxon>
    </lineage>
</organism>